<accession>A0AA40KRQ8</accession>
<proteinExistence type="predicted"/>
<evidence type="ECO:0000313" key="2">
    <source>
        <dbReference type="EMBL" id="KAK1130343.1"/>
    </source>
</evidence>
<reference evidence="2" key="1">
    <citation type="submission" date="2021-10" db="EMBL/GenBank/DDBJ databases">
        <title>Melipona bicolor Genome sequencing and assembly.</title>
        <authorList>
            <person name="Araujo N.S."/>
            <person name="Arias M.C."/>
        </authorList>
    </citation>
    <scope>NUCLEOTIDE SEQUENCE</scope>
    <source>
        <strain evidence="2">USP_2M_L1-L4_2017</strain>
        <tissue evidence="2">Whole body</tissue>
    </source>
</reference>
<name>A0AA40KRQ8_9HYME</name>
<gene>
    <name evidence="2" type="ORF">K0M31_018479</name>
</gene>
<comment type="caution">
    <text evidence="2">The sequence shown here is derived from an EMBL/GenBank/DDBJ whole genome shotgun (WGS) entry which is preliminary data.</text>
</comment>
<keyword evidence="3" id="KW-1185">Reference proteome</keyword>
<feature type="compositionally biased region" description="Polar residues" evidence="1">
    <location>
        <begin position="192"/>
        <end position="208"/>
    </location>
</feature>
<dbReference type="AlphaFoldDB" id="A0AA40KRQ8"/>
<feature type="region of interest" description="Disordered" evidence="1">
    <location>
        <begin position="167"/>
        <end position="208"/>
    </location>
</feature>
<dbReference type="EMBL" id="JAHYIQ010000007">
    <property type="protein sequence ID" value="KAK1130343.1"/>
    <property type="molecule type" value="Genomic_DNA"/>
</dbReference>
<feature type="compositionally biased region" description="Basic and acidic residues" evidence="1">
    <location>
        <begin position="168"/>
        <end position="178"/>
    </location>
</feature>
<dbReference type="Proteomes" id="UP001177670">
    <property type="component" value="Unassembled WGS sequence"/>
</dbReference>
<evidence type="ECO:0000256" key="1">
    <source>
        <dbReference type="SAM" id="MobiDB-lite"/>
    </source>
</evidence>
<protein>
    <submittedName>
        <fullName evidence="2">Uncharacterized protein</fullName>
    </submittedName>
</protein>
<sequence>MAVAPFPIAFSRVLVAVGGPSPRLLTFANAATTRRYHFCRTGRVLLTPRKFGFVAGSRLRGEPNVRTERGEMFPRPVAKWRLFSLVNWFGLSITVLAASSSSMLVFPLGGRVDTRERRSVNFELLPSRCFPDEEQNRGFVSLRRARQKQKKNFRPASYGTRVVFQANEEGKGKGKSARETVVVDGTGVRRPSWSSSKPLARVQNVSPG</sequence>
<organism evidence="2 3">
    <name type="scientific">Melipona bicolor</name>
    <dbReference type="NCBI Taxonomy" id="60889"/>
    <lineage>
        <taxon>Eukaryota</taxon>
        <taxon>Metazoa</taxon>
        <taxon>Ecdysozoa</taxon>
        <taxon>Arthropoda</taxon>
        <taxon>Hexapoda</taxon>
        <taxon>Insecta</taxon>
        <taxon>Pterygota</taxon>
        <taxon>Neoptera</taxon>
        <taxon>Endopterygota</taxon>
        <taxon>Hymenoptera</taxon>
        <taxon>Apocrita</taxon>
        <taxon>Aculeata</taxon>
        <taxon>Apoidea</taxon>
        <taxon>Anthophila</taxon>
        <taxon>Apidae</taxon>
        <taxon>Melipona</taxon>
    </lineage>
</organism>
<evidence type="ECO:0000313" key="3">
    <source>
        <dbReference type="Proteomes" id="UP001177670"/>
    </source>
</evidence>